<dbReference type="Proteomes" id="UP000681722">
    <property type="component" value="Unassembled WGS sequence"/>
</dbReference>
<protein>
    <recommendedName>
        <fullName evidence="1">TIR domain-containing protein</fullName>
    </recommendedName>
</protein>
<dbReference type="EMBL" id="CAJOBC010077804">
    <property type="protein sequence ID" value="CAF4264350.1"/>
    <property type="molecule type" value="Genomic_DNA"/>
</dbReference>
<gene>
    <name evidence="2" type="ORF">GPM918_LOCUS32037</name>
    <name evidence="3" type="ORF">SRO942_LOCUS32694</name>
</gene>
<dbReference type="EMBL" id="CAJNOQ010016114">
    <property type="protein sequence ID" value="CAF1374821.1"/>
    <property type="molecule type" value="Genomic_DNA"/>
</dbReference>
<evidence type="ECO:0000259" key="1">
    <source>
        <dbReference type="Pfam" id="PF13676"/>
    </source>
</evidence>
<dbReference type="GO" id="GO:0007165">
    <property type="term" value="P:signal transduction"/>
    <property type="evidence" value="ECO:0007669"/>
    <property type="project" value="InterPro"/>
</dbReference>
<name>A0A815IXP9_9BILA</name>
<dbReference type="InterPro" id="IPR000157">
    <property type="entry name" value="TIR_dom"/>
</dbReference>
<dbReference type="InterPro" id="IPR035897">
    <property type="entry name" value="Toll_tir_struct_dom_sf"/>
</dbReference>
<evidence type="ECO:0000313" key="4">
    <source>
        <dbReference type="Proteomes" id="UP000663829"/>
    </source>
</evidence>
<sequence>MSTINNENYIEKYPFKNILDNIDKLQQIVISNALTNSLINTDLNYSKIEQIANDLYNTSQYIYEIVENNSKNIIKTIQLIICQFLQISLIDNCEIIFNNININLFIQSLINIINVDSIKNAFNNDENDDDSRKTFYSLFNILNLNGIIKYLSDDEYISFKLSNSYEYFLKIIISLLIQTSKNIIFVKNDLKNQEFILKLLVKYVDNYLTVSTLSTLVLEQQEHERHPILCRTVSVQIILSFFYNMIDKTILVPNFINTNYHEFVIKWINIENLQIDDQRTIISIIHDLAQHDLGAEALNKCHAIQVLKEFKKRLLNVDHDEYQDLKLFYCMIISLLSDPKENKEDPKSMNKILNQLLQTAIDASLSKNFISSNGFHINEPIVVLTKLCVHDDILHYILNEAKVNKPQTSIVQFISDLLIHFRGALATEDETDQMTCIALFNLVWSISFHEQYIEELKSNTKFLLTVKSLANDDGEALIEQYVPKHMASVKQAANGILWNLDENNPARVLRTSTSVTQQAAVENEIKSQITNKGNRVMVMISYSHADVKFCQQLVTALKQDEQLDIWVDFSYCHTEDLWEEIGIAIEKADVVLFLLTKDYFDSKSCRQEVMYAKDSLKKRFIPVYAQKEYIATGWLGVRIVGPQYVRFGKKAFDSTVVELKKLILDDGNSEKIDVKKRPSITVPVHTETIKKVEQINAEKKPFDEGAIEWNTKTDDNLMMINEDLITKPLHQWTFKDVTRWFNQNRIKRELRDLYEEFYSGTDLIFYYQSLKADWQTEYLDIRERYLKKYDKTLYRDQFVRLVSALDRLSTDRCEVKSTKKSKSLSMCSIV</sequence>
<dbReference type="PANTHER" id="PTHR46270">
    <property type="entry name" value="ARMADILLO-TYPE FOLD-RELATED"/>
    <property type="match status" value="1"/>
</dbReference>
<reference evidence="2" key="1">
    <citation type="submission" date="2021-02" db="EMBL/GenBank/DDBJ databases">
        <authorList>
            <person name="Nowell W R."/>
        </authorList>
    </citation>
    <scope>NUCLEOTIDE SEQUENCE</scope>
</reference>
<dbReference type="SUPFAM" id="SSF52200">
    <property type="entry name" value="Toll/Interleukin receptor TIR domain"/>
    <property type="match status" value="1"/>
</dbReference>
<dbReference type="Proteomes" id="UP000663829">
    <property type="component" value="Unassembled WGS sequence"/>
</dbReference>
<proteinExistence type="predicted"/>
<dbReference type="AlphaFoldDB" id="A0A815IXP9"/>
<comment type="caution">
    <text evidence="2">The sequence shown here is derived from an EMBL/GenBank/DDBJ whole genome shotgun (WGS) entry which is preliminary data.</text>
</comment>
<keyword evidence="4" id="KW-1185">Reference proteome</keyword>
<dbReference type="PANTHER" id="PTHR46270:SF2">
    <property type="entry name" value="TIR DOMAIN-CONTAINING PROTEIN"/>
    <property type="match status" value="1"/>
</dbReference>
<feature type="domain" description="TIR" evidence="1">
    <location>
        <begin position="538"/>
        <end position="628"/>
    </location>
</feature>
<dbReference type="Gene3D" id="3.40.50.10140">
    <property type="entry name" value="Toll/interleukin-1 receptor homology (TIR) domain"/>
    <property type="match status" value="1"/>
</dbReference>
<dbReference type="Pfam" id="PF13676">
    <property type="entry name" value="TIR_2"/>
    <property type="match status" value="1"/>
</dbReference>
<organism evidence="2 4">
    <name type="scientific">Didymodactylos carnosus</name>
    <dbReference type="NCBI Taxonomy" id="1234261"/>
    <lineage>
        <taxon>Eukaryota</taxon>
        <taxon>Metazoa</taxon>
        <taxon>Spiralia</taxon>
        <taxon>Gnathifera</taxon>
        <taxon>Rotifera</taxon>
        <taxon>Eurotatoria</taxon>
        <taxon>Bdelloidea</taxon>
        <taxon>Philodinida</taxon>
        <taxon>Philodinidae</taxon>
        <taxon>Didymodactylos</taxon>
    </lineage>
</organism>
<evidence type="ECO:0000313" key="2">
    <source>
        <dbReference type="EMBL" id="CAF1374821.1"/>
    </source>
</evidence>
<accession>A0A815IXP9</accession>
<evidence type="ECO:0000313" key="3">
    <source>
        <dbReference type="EMBL" id="CAF4264350.1"/>
    </source>
</evidence>